<dbReference type="Proteomes" id="UP000541583">
    <property type="component" value="Unassembled WGS sequence"/>
</dbReference>
<evidence type="ECO:0000313" key="5">
    <source>
        <dbReference type="Proteomes" id="UP000541583"/>
    </source>
</evidence>
<dbReference type="EMBL" id="JACHCB010000001">
    <property type="protein sequence ID" value="MBB6108018.1"/>
    <property type="molecule type" value="Genomic_DNA"/>
</dbReference>
<protein>
    <recommendedName>
        <fullName evidence="2">Outer membrane protein beta-barrel domain-containing protein</fullName>
    </recommendedName>
</protein>
<sequence length="207" mass="23319">MKLARLLIQVIVLLLLSGIGSRSYAQTESVTSRIYFPGSIGLNLPFDDSRLHLKNGTLLTTALEYRPVNGNALFFRFNYDAVHNHYQQVYSNSPTNVNTGKLSADIFSLGLGYRRKVGGIKMFGILQPGLAINSYDRVNFNPETISIDQISRRHLSIKLTYGIEYYLAEHFALTLESSYFYLSPHGSYKLLNPSSLNFNIGFTTTLF</sequence>
<gene>
    <name evidence="4" type="ORF">HDF22_000011</name>
    <name evidence="3" type="ORF">HDF23_000748</name>
</gene>
<dbReference type="Pfam" id="PF13505">
    <property type="entry name" value="OMP_b-brl"/>
    <property type="match status" value="1"/>
</dbReference>
<comment type="caution">
    <text evidence="4">The sequence shown here is derived from an EMBL/GenBank/DDBJ whole genome shotgun (WGS) entry which is preliminary data.</text>
</comment>
<dbReference type="InterPro" id="IPR027385">
    <property type="entry name" value="Beta-barrel_OMP"/>
</dbReference>
<dbReference type="Proteomes" id="UP000548326">
    <property type="component" value="Unassembled WGS sequence"/>
</dbReference>
<evidence type="ECO:0000259" key="2">
    <source>
        <dbReference type="Pfam" id="PF13505"/>
    </source>
</evidence>
<evidence type="ECO:0000313" key="6">
    <source>
        <dbReference type="Proteomes" id="UP000548326"/>
    </source>
</evidence>
<evidence type="ECO:0000256" key="1">
    <source>
        <dbReference type="ARBA" id="ARBA00022729"/>
    </source>
</evidence>
<name>A0A841J5B9_9SPHI</name>
<dbReference type="EMBL" id="JACHCA010000001">
    <property type="protein sequence ID" value="MBB6125910.1"/>
    <property type="molecule type" value="Genomic_DNA"/>
</dbReference>
<dbReference type="AlphaFoldDB" id="A0A841J5B9"/>
<dbReference type="InterPro" id="IPR011250">
    <property type="entry name" value="OMP/PagP_B-barrel"/>
</dbReference>
<reference evidence="5 6" key="1">
    <citation type="submission" date="2020-08" db="EMBL/GenBank/DDBJ databases">
        <title>Genomic Encyclopedia of Type Strains, Phase IV (KMG-V): Genome sequencing to study the core and pangenomes of soil and plant-associated prokaryotes.</title>
        <authorList>
            <person name="Whitman W."/>
        </authorList>
    </citation>
    <scope>NUCLEOTIDE SEQUENCE [LARGE SCALE GENOMIC DNA]</scope>
    <source>
        <strain evidence="3 5">ANJLi2</strain>
        <strain evidence="4 6">MP601</strain>
    </source>
</reference>
<evidence type="ECO:0000313" key="3">
    <source>
        <dbReference type="EMBL" id="MBB6108018.1"/>
    </source>
</evidence>
<accession>A0A841J5B9</accession>
<dbReference type="SUPFAM" id="SSF56925">
    <property type="entry name" value="OMPA-like"/>
    <property type="match status" value="1"/>
</dbReference>
<keyword evidence="1" id="KW-0732">Signal</keyword>
<dbReference type="RefSeq" id="WP_076369274.1">
    <property type="nucleotide sequence ID" value="NZ_FTMG01000001.1"/>
</dbReference>
<organism evidence="4 6">
    <name type="scientific">Mucilaginibacter lappiensis</name>
    <dbReference type="NCBI Taxonomy" id="354630"/>
    <lineage>
        <taxon>Bacteria</taxon>
        <taxon>Pseudomonadati</taxon>
        <taxon>Bacteroidota</taxon>
        <taxon>Sphingobacteriia</taxon>
        <taxon>Sphingobacteriales</taxon>
        <taxon>Sphingobacteriaceae</taxon>
        <taxon>Mucilaginibacter</taxon>
    </lineage>
</organism>
<evidence type="ECO:0000313" key="4">
    <source>
        <dbReference type="EMBL" id="MBB6125910.1"/>
    </source>
</evidence>
<proteinExistence type="predicted"/>
<keyword evidence="5" id="KW-1185">Reference proteome</keyword>
<feature type="domain" description="Outer membrane protein beta-barrel" evidence="2">
    <location>
        <begin position="12"/>
        <end position="201"/>
    </location>
</feature>